<keyword evidence="4 6" id="KW-1133">Transmembrane helix</keyword>
<dbReference type="InterPro" id="IPR000620">
    <property type="entry name" value="EamA_dom"/>
</dbReference>
<dbReference type="SUPFAM" id="SSF103481">
    <property type="entry name" value="Multidrug resistance efflux transporter EmrE"/>
    <property type="match status" value="2"/>
</dbReference>
<dbReference type="Pfam" id="PF00892">
    <property type="entry name" value="EamA"/>
    <property type="match status" value="2"/>
</dbReference>
<feature type="transmembrane region" description="Helical" evidence="6">
    <location>
        <begin position="167"/>
        <end position="187"/>
    </location>
</feature>
<feature type="domain" description="EamA" evidence="7">
    <location>
        <begin position="164"/>
        <end position="295"/>
    </location>
</feature>
<feature type="transmembrane region" description="Helical" evidence="6">
    <location>
        <begin position="224"/>
        <end position="242"/>
    </location>
</feature>
<comment type="subcellular location">
    <subcellularLocation>
        <location evidence="1">Membrane</location>
        <topology evidence="1">Multi-pass membrane protein</topology>
    </subcellularLocation>
</comment>
<evidence type="ECO:0000256" key="2">
    <source>
        <dbReference type="ARBA" id="ARBA00007362"/>
    </source>
</evidence>
<reference evidence="8 9" key="1">
    <citation type="journal article" date="2022" name="Microbiol. Resour. Announc.">
        <title>Complete Genome Sequences of Thermus Strains Isolated from Senami Hot Spring in Japan.</title>
        <authorList>
            <person name="Miyazaki K."/>
        </authorList>
    </citation>
    <scope>NUCLEOTIDE SEQUENCE [LARGE SCALE GENOMIC DNA]</scope>
    <source>
        <strain evidence="8 9">SNM4-1</strain>
    </source>
</reference>
<dbReference type="Gene3D" id="1.10.3730.20">
    <property type="match status" value="1"/>
</dbReference>
<evidence type="ECO:0000313" key="8">
    <source>
        <dbReference type="EMBL" id="BDG16459.1"/>
    </source>
</evidence>
<feature type="transmembrane region" description="Helical" evidence="6">
    <location>
        <begin position="109"/>
        <end position="127"/>
    </location>
</feature>
<evidence type="ECO:0000259" key="7">
    <source>
        <dbReference type="Pfam" id="PF00892"/>
    </source>
</evidence>
<evidence type="ECO:0000313" key="9">
    <source>
        <dbReference type="Proteomes" id="UP000831120"/>
    </source>
</evidence>
<feature type="domain" description="EamA" evidence="7">
    <location>
        <begin position="27"/>
        <end position="151"/>
    </location>
</feature>
<sequence length="298" mass="31553">MAENAFMLTSKGILADTGRMPPHRDPLVYLPPFLWALNVVASRLAMGEVGPAWGSFLRFALALPFFLLTLRRLPSLQPLGQTLFLALSGVAVFNLVFFSGVRLAPASDAAAVAALYPLSTAFAYNLYFRKPFSSKLLLGLLLSGSGVVLLALGHAAGGGKDRLLGDLLLVLAALLWGIYSVGVTLAVRGREPLEVTAASMLLGSLLLFPVALFSPFGAASLKGWAALLYTALGGAFLAFTLWGRVLQRHPASLVAPFMNLTPALALLLSLLLLGEAPKGMDLPGLLLIGLGVYLTQRR</sequence>
<feature type="transmembrane region" description="Helical" evidence="6">
    <location>
        <begin position="254"/>
        <end position="273"/>
    </location>
</feature>
<dbReference type="PANTHER" id="PTHR32322:SF2">
    <property type="entry name" value="EAMA DOMAIN-CONTAINING PROTEIN"/>
    <property type="match status" value="1"/>
</dbReference>
<gene>
    <name evidence="8" type="ORF">TbrSNM41_11930</name>
</gene>
<evidence type="ECO:0000256" key="5">
    <source>
        <dbReference type="ARBA" id="ARBA00023136"/>
    </source>
</evidence>
<keyword evidence="3 6" id="KW-0812">Transmembrane</keyword>
<dbReference type="PANTHER" id="PTHR32322">
    <property type="entry name" value="INNER MEMBRANE TRANSPORTER"/>
    <property type="match status" value="1"/>
</dbReference>
<feature type="transmembrane region" description="Helical" evidence="6">
    <location>
        <begin position="136"/>
        <end position="155"/>
    </location>
</feature>
<feature type="transmembrane region" description="Helical" evidence="6">
    <location>
        <begin position="82"/>
        <end position="103"/>
    </location>
</feature>
<comment type="similarity">
    <text evidence="2">Belongs to the EamA transporter family.</text>
</comment>
<proteinExistence type="inferred from homology"/>
<name>A0ABM7XJG6_THEBO</name>
<accession>A0ABM7XJG6</accession>
<evidence type="ECO:0000256" key="6">
    <source>
        <dbReference type="SAM" id="Phobius"/>
    </source>
</evidence>
<evidence type="ECO:0000256" key="3">
    <source>
        <dbReference type="ARBA" id="ARBA00022692"/>
    </source>
</evidence>
<dbReference type="EMBL" id="AP025593">
    <property type="protein sequence ID" value="BDG16459.1"/>
    <property type="molecule type" value="Genomic_DNA"/>
</dbReference>
<evidence type="ECO:0000256" key="4">
    <source>
        <dbReference type="ARBA" id="ARBA00022989"/>
    </source>
</evidence>
<keyword evidence="5 6" id="KW-0472">Membrane</keyword>
<keyword evidence="9" id="KW-1185">Reference proteome</keyword>
<dbReference type="Proteomes" id="UP000831120">
    <property type="component" value="Chromosome"/>
</dbReference>
<organism evidence="8 9">
    <name type="scientific">Thermus brockianus</name>
    <dbReference type="NCBI Taxonomy" id="56956"/>
    <lineage>
        <taxon>Bacteria</taxon>
        <taxon>Thermotogati</taxon>
        <taxon>Deinococcota</taxon>
        <taxon>Deinococci</taxon>
        <taxon>Thermales</taxon>
        <taxon>Thermaceae</taxon>
        <taxon>Thermus</taxon>
    </lineage>
</organism>
<dbReference type="InterPro" id="IPR050638">
    <property type="entry name" value="AA-Vitamin_Transporters"/>
</dbReference>
<dbReference type="InterPro" id="IPR037185">
    <property type="entry name" value="EmrE-like"/>
</dbReference>
<feature type="transmembrane region" description="Helical" evidence="6">
    <location>
        <begin position="52"/>
        <end position="70"/>
    </location>
</feature>
<feature type="transmembrane region" description="Helical" evidence="6">
    <location>
        <begin position="199"/>
        <end position="218"/>
    </location>
</feature>
<protein>
    <recommendedName>
        <fullName evidence="7">EamA domain-containing protein</fullName>
    </recommendedName>
</protein>
<evidence type="ECO:0000256" key="1">
    <source>
        <dbReference type="ARBA" id="ARBA00004141"/>
    </source>
</evidence>